<comment type="subcellular location">
    <subcellularLocation>
        <location evidence="1">Nucleus</location>
    </subcellularLocation>
</comment>
<dbReference type="EMBL" id="JABCRI010000004">
    <property type="protein sequence ID" value="KAF8408222.1"/>
    <property type="molecule type" value="Genomic_DNA"/>
</dbReference>
<comment type="caution">
    <text evidence="11">The sequence shown here is derived from an EMBL/GenBank/DDBJ whole genome shotgun (WGS) entry which is preliminary data.</text>
</comment>
<protein>
    <recommendedName>
        <fullName evidence="13">Transcription initiation factor TFIID subunit 8</fullName>
    </recommendedName>
</protein>
<dbReference type="GO" id="GO:0005634">
    <property type="term" value="C:nucleus"/>
    <property type="evidence" value="ECO:0007669"/>
    <property type="project" value="UniProtKB-SubCell"/>
</dbReference>
<dbReference type="GO" id="GO:0046982">
    <property type="term" value="F:protein heterodimerization activity"/>
    <property type="evidence" value="ECO:0007669"/>
    <property type="project" value="InterPro"/>
</dbReference>
<evidence type="ECO:0000313" key="11">
    <source>
        <dbReference type="EMBL" id="KAF8408222.1"/>
    </source>
</evidence>
<evidence type="ECO:0000256" key="2">
    <source>
        <dbReference type="ARBA" id="ARBA00006914"/>
    </source>
</evidence>
<accession>A0A834ZKV7</accession>
<dbReference type="OrthoDB" id="5421at2759"/>
<dbReference type="InterPro" id="IPR006565">
    <property type="entry name" value="BTP"/>
</dbReference>
<comment type="similarity">
    <text evidence="2">Belongs to the AAA ATPase family.</text>
</comment>
<dbReference type="FunFam" id="1.10.8.60:FF:000038">
    <property type="entry name" value="spermatogenesis-associated protein 5-like protein 1"/>
    <property type="match status" value="1"/>
</dbReference>
<dbReference type="InterPro" id="IPR003960">
    <property type="entry name" value="ATPase_AAA_CS"/>
</dbReference>
<gene>
    <name evidence="11" type="ORF">HHK36_007367</name>
</gene>
<evidence type="ECO:0000256" key="4">
    <source>
        <dbReference type="ARBA" id="ARBA00022840"/>
    </source>
</evidence>
<dbReference type="Gene3D" id="3.40.50.300">
    <property type="entry name" value="P-loop containing nucleotide triphosphate hydrolases"/>
    <property type="match status" value="2"/>
</dbReference>
<organism evidence="11 12">
    <name type="scientific">Tetracentron sinense</name>
    <name type="common">Spur-leaf</name>
    <dbReference type="NCBI Taxonomy" id="13715"/>
    <lineage>
        <taxon>Eukaryota</taxon>
        <taxon>Viridiplantae</taxon>
        <taxon>Streptophyta</taxon>
        <taxon>Embryophyta</taxon>
        <taxon>Tracheophyta</taxon>
        <taxon>Spermatophyta</taxon>
        <taxon>Magnoliopsida</taxon>
        <taxon>Trochodendrales</taxon>
        <taxon>Trochodendraceae</taxon>
        <taxon>Tetracentron</taxon>
    </lineage>
</organism>
<dbReference type="AlphaFoldDB" id="A0A834ZKV7"/>
<dbReference type="Pfam" id="PF07524">
    <property type="entry name" value="Bromo_TP"/>
    <property type="match status" value="1"/>
</dbReference>
<keyword evidence="5" id="KW-0805">Transcription regulation</keyword>
<evidence type="ECO:0000256" key="3">
    <source>
        <dbReference type="ARBA" id="ARBA00022741"/>
    </source>
</evidence>
<dbReference type="Gene3D" id="1.10.20.10">
    <property type="entry name" value="Histone, subunit A"/>
    <property type="match status" value="1"/>
</dbReference>
<dbReference type="InterPro" id="IPR027417">
    <property type="entry name" value="P-loop_NTPase"/>
</dbReference>
<keyword evidence="7" id="KW-0539">Nucleus</keyword>
<dbReference type="Proteomes" id="UP000655225">
    <property type="component" value="Unassembled WGS sequence"/>
</dbReference>
<dbReference type="InterPro" id="IPR009072">
    <property type="entry name" value="Histone-fold"/>
</dbReference>
<proteinExistence type="inferred from homology"/>
<evidence type="ECO:0000259" key="9">
    <source>
        <dbReference type="SMART" id="SM00382"/>
    </source>
</evidence>
<evidence type="ECO:0008006" key="13">
    <source>
        <dbReference type="Google" id="ProtNLM"/>
    </source>
</evidence>
<keyword evidence="3" id="KW-0547">Nucleotide-binding</keyword>
<dbReference type="Pfam" id="PF10406">
    <property type="entry name" value="TAF8_C"/>
    <property type="match status" value="1"/>
</dbReference>
<dbReference type="CDD" id="cd08049">
    <property type="entry name" value="TAF8"/>
    <property type="match status" value="1"/>
</dbReference>
<dbReference type="InterPro" id="IPR003593">
    <property type="entry name" value="AAA+_ATPase"/>
</dbReference>
<sequence>MSWQRLRLIKLIIKKIRVDVLKGYKLSVDAVDPALRRSGRFDNEIEVTTPREEERYQILKLYSKKLPLDPSVDLQAIAASCNGYVGADLEALCREATMCALKRSSDVSKDAGLSCLTMDDWKHARAVVGPSITRGVTVEIPKVSWEDIGGLKDLKEKLQQAVEWPIKHADAFARLGISPARGVLLHGPPGCSKTTLAKAAAHAAQASFFSLSPATNYFITARAGNGSLEDFFYSESQTVCSVKIEAELFGGKSGAELYSMYVGEGEALLRNTFQRARLAAPSIIFFDEADVVAAKRFVFHIYLLNMFAFNAGGDSPIELHLAASGKLFYDSSSDVPQAIKCLLQSKLCFSLPSLSIGGSSSSNVAVGERLLTMLLTEMDGLEEAKGILVLAATNRPHAIDAALMRPGRFDLVLYVPPPDLEGRYEILRVHTRNMNVGDDVDLRQIAEHTELFTGAELEGLCREAGMVALREDISASVVSNHHFQTVWSSLKAALTKAEIDAYASFKKNPSLSSSNKCESMIKQDSRYTKNLLCPVKIGIISFVLVSAAKYFLMDTDKTPSGHEAHQSTVEFTKDSILRMDGPGGERTTSYDEVLNMSDGGGESGKENEQDVKRKSGSDDFGRAIANIAVAQICESVGFQSFQQSALRALSDIAIRYLCDLGKTSHFYSNIAGRTECNVFDIIQGLEELGSSHGFYAASDVNHCLAGSGTIQEITQYVSFAEEVPFARPLPHFPVIRNRKPTRKPTPSCMQLGETPAGKHIPDWLPAFPDPHTSVHTPVWNERETNLRTDKIEQAQHQRRAEWSLSSLQQRLACNGSATTISVDPGDAGKAKQAAESNPFITPPLQFGEKDVSPFDLPANLSKKVVAEKQVSGLDTFAPAIEVVKSRFCDSRDGERKVLPIKRPSVHFKLGIGKKALGAPLDLRLQNKGVEKPALGFGRDEEKDDKKRRAEQILKESMENSQELAQL</sequence>
<name>A0A834ZKV7_TETSI</name>
<evidence type="ECO:0000256" key="8">
    <source>
        <dbReference type="SAM" id="MobiDB-lite"/>
    </source>
</evidence>
<dbReference type="InterPro" id="IPR019473">
    <property type="entry name" value="TFIID_su8_C"/>
</dbReference>
<keyword evidence="12" id="KW-1185">Reference proteome</keyword>
<dbReference type="GO" id="GO:0016887">
    <property type="term" value="F:ATP hydrolysis activity"/>
    <property type="evidence" value="ECO:0007669"/>
    <property type="project" value="InterPro"/>
</dbReference>
<evidence type="ECO:0000256" key="7">
    <source>
        <dbReference type="ARBA" id="ARBA00023242"/>
    </source>
</evidence>
<dbReference type="SUPFAM" id="SSF52540">
    <property type="entry name" value="P-loop containing nucleoside triphosphate hydrolases"/>
    <property type="match status" value="2"/>
</dbReference>
<reference evidence="11 12" key="1">
    <citation type="submission" date="2020-04" db="EMBL/GenBank/DDBJ databases">
        <title>Plant Genome Project.</title>
        <authorList>
            <person name="Zhang R.-G."/>
        </authorList>
    </citation>
    <scope>NUCLEOTIDE SEQUENCE [LARGE SCALE GENOMIC DNA]</scope>
    <source>
        <strain evidence="11">YNK0</strain>
        <tissue evidence="11">Leaf</tissue>
    </source>
</reference>
<dbReference type="PROSITE" id="PS00674">
    <property type="entry name" value="AAA"/>
    <property type="match status" value="1"/>
</dbReference>
<dbReference type="InterPro" id="IPR041569">
    <property type="entry name" value="AAA_lid_3"/>
</dbReference>
<feature type="region of interest" description="Disordered" evidence="8">
    <location>
        <begin position="582"/>
        <end position="617"/>
    </location>
</feature>
<evidence type="ECO:0000256" key="1">
    <source>
        <dbReference type="ARBA" id="ARBA00004123"/>
    </source>
</evidence>
<dbReference type="Pfam" id="PF00004">
    <property type="entry name" value="AAA"/>
    <property type="match status" value="2"/>
</dbReference>
<feature type="domain" description="AAA+ ATPase" evidence="9">
    <location>
        <begin position="179"/>
        <end position="419"/>
    </location>
</feature>
<dbReference type="GO" id="GO:0005524">
    <property type="term" value="F:ATP binding"/>
    <property type="evidence" value="ECO:0007669"/>
    <property type="project" value="UniProtKB-KW"/>
</dbReference>
<dbReference type="SMART" id="SM00576">
    <property type="entry name" value="BTP"/>
    <property type="match status" value="1"/>
</dbReference>
<dbReference type="Gene3D" id="1.10.8.60">
    <property type="match status" value="2"/>
</dbReference>
<evidence type="ECO:0000256" key="6">
    <source>
        <dbReference type="ARBA" id="ARBA00023163"/>
    </source>
</evidence>
<dbReference type="PANTHER" id="PTHR23077:SF117">
    <property type="entry name" value="AAA+ ATPASE DOMAIN-CONTAINING PROTEIN"/>
    <property type="match status" value="1"/>
</dbReference>
<evidence type="ECO:0000259" key="10">
    <source>
        <dbReference type="SMART" id="SM00576"/>
    </source>
</evidence>
<feature type="domain" description="Bromodomain associated" evidence="10">
    <location>
        <begin position="618"/>
        <end position="694"/>
    </location>
</feature>
<evidence type="ECO:0000256" key="5">
    <source>
        <dbReference type="ARBA" id="ARBA00023015"/>
    </source>
</evidence>
<dbReference type="Pfam" id="PF17862">
    <property type="entry name" value="AAA_lid_3"/>
    <property type="match status" value="2"/>
</dbReference>
<keyword evidence="6" id="KW-0804">Transcription</keyword>
<dbReference type="SMART" id="SM00382">
    <property type="entry name" value="AAA"/>
    <property type="match status" value="1"/>
</dbReference>
<dbReference type="InterPro" id="IPR003959">
    <property type="entry name" value="ATPase_AAA_core"/>
</dbReference>
<dbReference type="PANTHER" id="PTHR23077">
    <property type="entry name" value="AAA-FAMILY ATPASE"/>
    <property type="match status" value="1"/>
</dbReference>
<dbReference type="InterPro" id="IPR050168">
    <property type="entry name" value="AAA_ATPase_domain"/>
</dbReference>
<evidence type="ECO:0000313" key="12">
    <source>
        <dbReference type="Proteomes" id="UP000655225"/>
    </source>
</evidence>
<feature type="compositionally biased region" description="Basic and acidic residues" evidence="8">
    <location>
        <begin position="603"/>
        <end position="617"/>
    </location>
</feature>
<keyword evidence="4" id="KW-0067">ATP-binding</keyword>